<keyword evidence="2 10" id="KW-0813">Transport</keyword>
<evidence type="ECO:0000256" key="2">
    <source>
        <dbReference type="ARBA" id="ARBA00022448"/>
    </source>
</evidence>
<evidence type="ECO:0000256" key="1">
    <source>
        <dbReference type="ARBA" id="ARBA00004651"/>
    </source>
</evidence>
<evidence type="ECO:0000313" key="13">
    <source>
        <dbReference type="Proteomes" id="UP000295560"/>
    </source>
</evidence>
<dbReference type="Pfam" id="PF00999">
    <property type="entry name" value="Na_H_Exchanger"/>
    <property type="match status" value="1"/>
</dbReference>
<protein>
    <submittedName>
        <fullName evidence="12">Sodium/proton antiporter (CPA1 family)</fullName>
    </submittedName>
</protein>
<feature type="transmembrane region" description="Helical" evidence="10">
    <location>
        <begin position="344"/>
        <end position="366"/>
    </location>
</feature>
<gene>
    <name evidence="12" type="ORF">EV378_6948</name>
</gene>
<keyword evidence="5 10" id="KW-1133">Transmembrane helix</keyword>
<feature type="transmembrane region" description="Helical" evidence="10">
    <location>
        <begin position="266"/>
        <end position="284"/>
    </location>
</feature>
<evidence type="ECO:0000256" key="8">
    <source>
        <dbReference type="ARBA" id="ARBA00023136"/>
    </source>
</evidence>
<keyword evidence="6 10" id="KW-0915">Sodium</keyword>
<dbReference type="OrthoDB" id="57886at2"/>
<keyword evidence="3 10" id="KW-1003">Cell membrane</keyword>
<comment type="similarity">
    <text evidence="10">Belongs to the monovalent cation:proton antiporter 1 (CPA1) transporter (TC 2.A.36) family.</text>
</comment>
<dbReference type="InterPro" id="IPR006153">
    <property type="entry name" value="Cation/H_exchanger_TM"/>
</dbReference>
<accession>A0A4R1HKM6</accession>
<dbReference type="NCBIfam" id="TIGR00831">
    <property type="entry name" value="a_cpa1"/>
    <property type="match status" value="1"/>
</dbReference>
<dbReference type="Gene3D" id="6.10.140.1330">
    <property type="match status" value="1"/>
</dbReference>
<evidence type="ECO:0000256" key="9">
    <source>
        <dbReference type="ARBA" id="ARBA00023201"/>
    </source>
</evidence>
<evidence type="ECO:0000256" key="10">
    <source>
        <dbReference type="RuleBase" id="RU366002"/>
    </source>
</evidence>
<comment type="caution">
    <text evidence="12">The sequence shown here is derived from an EMBL/GenBank/DDBJ whole genome shotgun (WGS) entry which is preliminary data.</text>
</comment>
<feature type="transmembrane region" description="Helical" evidence="10">
    <location>
        <begin position="222"/>
        <end position="246"/>
    </location>
</feature>
<keyword evidence="13" id="KW-1185">Reference proteome</keyword>
<feature type="transmembrane region" description="Helical" evidence="10">
    <location>
        <begin position="180"/>
        <end position="202"/>
    </location>
</feature>
<evidence type="ECO:0000313" key="12">
    <source>
        <dbReference type="EMBL" id="TCK22937.1"/>
    </source>
</evidence>
<keyword evidence="4 10" id="KW-0812">Transmembrane</keyword>
<dbReference type="InterPro" id="IPR018422">
    <property type="entry name" value="Cation/H_exchanger_CPA1"/>
</dbReference>
<keyword evidence="10" id="KW-0050">Antiport</keyword>
<evidence type="ECO:0000256" key="7">
    <source>
        <dbReference type="ARBA" id="ARBA00023065"/>
    </source>
</evidence>
<dbReference type="GO" id="GO:0015386">
    <property type="term" value="F:potassium:proton antiporter activity"/>
    <property type="evidence" value="ECO:0007669"/>
    <property type="project" value="TreeGrafter"/>
</dbReference>
<comment type="subcellular location">
    <subcellularLocation>
        <location evidence="1 10">Cell membrane</location>
        <topology evidence="1 10">Multi-pass membrane protein</topology>
    </subcellularLocation>
</comment>
<comment type="caution">
    <text evidence="10">Lacks conserved residue(s) required for the propagation of feature annotation.</text>
</comment>
<feature type="transmembrane region" description="Helical" evidence="10">
    <location>
        <begin position="156"/>
        <end position="173"/>
    </location>
</feature>
<dbReference type="GO" id="GO:0005886">
    <property type="term" value="C:plasma membrane"/>
    <property type="evidence" value="ECO:0007669"/>
    <property type="project" value="UniProtKB-SubCell"/>
</dbReference>
<feature type="transmembrane region" description="Helical" evidence="10">
    <location>
        <begin position="84"/>
        <end position="117"/>
    </location>
</feature>
<dbReference type="GO" id="GO:0051453">
    <property type="term" value="P:regulation of intracellular pH"/>
    <property type="evidence" value="ECO:0007669"/>
    <property type="project" value="TreeGrafter"/>
</dbReference>
<evidence type="ECO:0000256" key="6">
    <source>
        <dbReference type="ARBA" id="ARBA00023053"/>
    </source>
</evidence>
<dbReference type="GO" id="GO:0015385">
    <property type="term" value="F:sodium:proton antiporter activity"/>
    <property type="evidence" value="ECO:0007669"/>
    <property type="project" value="InterPro"/>
</dbReference>
<dbReference type="PANTHER" id="PTHR10110">
    <property type="entry name" value="SODIUM/HYDROGEN EXCHANGER"/>
    <property type="match status" value="1"/>
</dbReference>
<evidence type="ECO:0000259" key="11">
    <source>
        <dbReference type="Pfam" id="PF00999"/>
    </source>
</evidence>
<dbReference type="AlphaFoldDB" id="A0A4R1HKM6"/>
<comment type="function">
    <text evidence="10">Na(+)/H(+) antiporter that extrudes sodium in exchange for external protons.</text>
</comment>
<feature type="domain" description="Cation/H+ exchanger transmembrane" evidence="11">
    <location>
        <begin position="14"/>
        <end position="402"/>
    </location>
</feature>
<dbReference type="GO" id="GO:0098719">
    <property type="term" value="P:sodium ion import across plasma membrane"/>
    <property type="evidence" value="ECO:0007669"/>
    <property type="project" value="TreeGrafter"/>
</dbReference>
<organism evidence="12 13">
    <name type="scientific">Pseudonocardia endophytica</name>
    <dbReference type="NCBI Taxonomy" id="401976"/>
    <lineage>
        <taxon>Bacteria</taxon>
        <taxon>Bacillati</taxon>
        <taxon>Actinomycetota</taxon>
        <taxon>Actinomycetes</taxon>
        <taxon>Pseudonocardiales</taxon>
        <taxon>Pseudonocardiaceae</taxon>
        <taxon>Pseudonocardia</taxon>
    </lineage>
</organism>
<evidence type="ECO:0000256" key="3">
    <source>
        <dbReference type="ARBA" id="ARBA00022475"/>
    </source>
</evidence>
<keyword evidence="8 10" id="KW-0472">Membrane</keyword>
<proteinExistence type="inferred from homology"/>
<keyword evidence="7 10" id="KW-0406">Ion transport</keyword>
<dbReference type="EMBL" id="SMFZ01000002">
    <property type="protein sequence ID" value="TCK22937.1"/>
    <property type="molecule type" value="Genomic_DNA"/>
</dbReference>
<sequence length="527" mass="55503">MEILLLVVGLMLAAVLLVGLGDRLRLPWPALMLVLGVVVASIPGLPDGFELDPDLILPLFLPPLLYATAQRTSWAVFRARWRSILMLAVALVLVTITLVAGTVYVLVPGIAVTAAIALGAMVAPPDPVAVEAVAGSVSIPRRVLAVLQTEGLFNDATALVVFQAAVLATVAGGEISPALLAVRFVAGAVGAVLIGLGVAWVARTVLSRLTDSTGRAALTLVLPFATYLIADELGASGVIAVVVLALQLRARADADEAGERLTTASLWNVVEMLVTGIAFGLIGLDLRQVVEDAGDELPRMLWHAAIVCAVVVVVRALWMTGAWRTVRRRDDPSAAPRTGREATLMAWCGMRGLATLALALSLPVTTATGAPFPARSELTLIAVSVLVVTLVIPGFTLPWLVRLLGVDAEADAERHAEKQIVLRARRAAAATLEFEQKVQGLPDDVASGMKDKVAKLAAVLSGEPTSEEDRQRVAVLRDTRDRVSAAQAAALSAARAEVLAARREPGVDPHAADRVLHRLDLRTVLLD</sequence>
<dbReference type="RefSeq" id="WP_132432132.1">
    <property type="nucleotide sequence ID" value="NZ_SMFZ01000002.1"/>
</dbReference>
<dbReference type="PANTHER" id="PTHR10110:SF86">
    <property type="entry name" value="SODIUM_HYDROGEN EXCHANGER 7"/>
    <property type="match status" value="1"/>
</dbReference>
<feature type="transmembrane region" description="Helical" evidence="10">
    <location>
        <begin position="304"/>
        <end position="323"/>
    </location>
</feature>
<dbReference type="InterPro" id="IPR004705">
    <property type="entry name" value="Cation/H_exchanger_CPA1_bac"/>
</dbReference>
<evidence type="ECO:0000256" key="5">
    <source>
        <dbReference type="ARBA" id="ARBA00022989"/>
    </source>
</evidence>
<evidence type="ECO:0000256" key="4">
    <source>
        <dbReference type="ARBA" id="ARBA00022692"/>
    </source>
</evidence>
<keyword evidence="9 10" id="KW-0739">Sodium transport</keyword>
<dbReference type="Proteomes" id="UP000295560">
    <property type="component" value="Unassembled WGS sequence"/>
</dbReference>
<name>A0A4R1HKM6_PSEEN</name>
<reference evidence="12 13" key="1">
    <citation type="submission" date="2019-03" db="EMBL/GenBank/DDBJ databases">
        <title>Sequencing the genomes of 1000 actinobacteria strains.</title>
        <authorList>
            <person name="Klenk H.-P."/>
        </authorList>
    </citation>
    <scope>NUCLEOTIDE SEQUENCE [LARGE SCALE GENOMIC DNA]</scope>
    <source>
        <strain evidence="12 13">DSM 44969</strain>
    </source>
</reference>
<feature type="transmembrane region" description="Helical" evidence="10">
    <location>
        <begin position="378"/>
        <end position="401"/>
    </location>
</feature>
<feature type="transmembrane region" description="Helical" evidence="10">
    <location>
        <begin position="55"/>
        <end position="77"/>
    </location>
</feature>